<dbReference type="EMBL" id="AP019736">
    <property type="protein sequence ID" value="BBL06289.1"/>
    <property type="molecule type" value="Genomic_DNA"/>
</dbReference>
<dbReference type="SUPFAM" id="SSF46689">
    <property type="entry name" value="Homeodomain-like"/>
    <property type="match status" value="2"/>
</dbReference>
<dbReference type="PANTHER" id="PTHR43280">
    <property type="entry name" value="ARAC-FAMILY TRANSCRIPTIONAL REGULATOR"/>
    <property type="match status" value="1"/>
</dbReference>
<keyword evidence="2" id="KW-0238">DNA-binding</keyword>
<dbReference type="PROSITE" id="PS00041">
    <property type="entry name" value="HTH_ARAC_FAMILY_1"/>
    <property type="match status" value="1"/>
</dbReference>
<sequence length="294" mass="33610">MAMKIFCENTPLTDNDCFVIFSREKSCFDFPLHTHKELELNLVLNGAGASRVIGNHMGTIGDAELVFVNGETPHAWFTDGCRSQRIQEVTLQFAPDLIDDKLLNRNSLTALKRLFEESRRGVLFTEQTALEVAPALRRIYERGSAGGMQPLLDVLAVFNTLSFASERKLLSDLTFVQEKDMSYSQRLETVFAYMNRNFSRQISLRDVAETVNMSEVSFSRFIKKATGQNFIDTLAEIRLGHVSRMLIDTDMTIAEIAFCCGFNNMANFNRIFKRKKGMPPHRFRTLYINKKIYV</sequence>
<dbReference type="Gene3D" id="1.10.10.60">
    <property type="entry name" value="Homeodomain-like"/>
    <property type="match status" value="2"/>
</dbReference>
<evidence type="ECO:0000313" key="6">
    <source>
        <dbReference type="Proteomes" id="UP000319374"/>
    </source>
</evidence>
<evidence type="ECO:0000256" key="2">
    <source>
        <dbReference type="ARBA" id="ARBA00023125"/>
    </source>
</evidence>
<dbReference type="Pfam" id="PF12833">
    <property type="entry name" value="HTH_18"/>
    <property type="match status" value="1"/>
</dbReference>
<dbReference type="InterPro" id="IPR011051">
    <property type="entry name" value="RmlC_Cupin_sf"/>
</dbReference>
<dbReference type="InterPro" id="IPR009057">
    <property type="entry name" value="Homeodomain-like_sf"/>
</dbReference>
<dbReference type="RefSeq" id="WP_198418193.1">
    <property type="nucleotide sequence ID" value="NZ_AP019736.1"/>
</dbReference>
<feature type="domain" description="HTH araC/xylS-type" evidence="4">
    <location>
        <begin position="188"/>
        <end position="286"/>
    </location>
</feature>
<organism evidence="5 6">
    <name type="scientific">Alistipes dispar</name>
    <dbReference type="NCBI Taxonomy" id="2585119"/>
    <lineage>
        <taxon>Bacteria</taxon>
        <taxon>Pseudomonadati</taxon>
        <taxon>Bacteroidota</taxon>
        <taxon>Bacteroidia</taxon>
        <taxon>Bacteroidales</taxon>
        <taxon>Rikenellaceae</taxon>
        <taxon>Alistipes</taxon>
    </lineage>
</organism>
<keyword evidence="3" id="KW-0804">Transcription</keyword>
<evidence type="ECO:0000256" key="1">
    <source>
        <dbReference type="ARBA" id="ARBA00023015"/>
    </source>
</evidence>
<name>A0A4Y1X1C4_9BACT</name>
<dbReference type="KEGG" id="ada:A5CPEGH6_09270"/>
<evidence type="ECO:0000313" key="5">
    <source>
        <dbReference type="EMBL" id="BBL06289.1"/>
    </source>
</evidence>
<dbReference type="PRINTS" id="PR00032">
    <property type="entry name" value="HTHARAC"/>
</dbReference>
<dbReference type="GO" id="GO:0043565">
    <property type="term" value="F:sequence-specific DNA binding"/>
    <property type="evidence" value="ECO:0007669"/>
    <property type="project" value="InterPro"/>
</dbReference>
<protein>
    <submittedName>
        <fullName evidence="5">AraC family transcriptional regulator</fullName>
    </submittedName>
</protein>
<keyword evidence="6" id="KW-1185">Reference proteome</keyword>
<dbReference type="Proteomes" id="UP000319374">
    <property type="component" value="Chromosome"/>
</dbReference>
<proteinExistence type="predicted"/>
<dbReference type="SMART" id="SM00342">
    <property type="entry name" value="HTH_ARAC"/>
    <property type="match status" value="1"/>
</dbReference>
<accession>A0A4Y1X1C4</accession>
<dbReference type="InterPro" id="IPR018062">
    <property type="entry name" value="HTH_AraC-typ_CS"/>
</dbReference>
<dbReference type="GeneID" id="98672906"/>
<dbReference type="InterPro" id="IPR018060">
    <property type="entry name" value="HTH_AraC"/>
</dbReference>
<dbReference type="InterPro" id="IPR020449">
    <property type="entry name" value="Tscrpt_reg_AraC-type_HTH"/>
</dbReference>
<dbReference type="SUPFAM" id="SSF51182">
    <property type="entry name" value="RmlC-like cupins"/>
    <property type="match status" value="1"/>
</dbReference>
<gene>
    <name evidence="5" type="ORF">A5CPEGH6_09270</name>
</gene>
<evidence type="ECO:0000256" key="3">
    <source>
        <dbReference type="ARBA" id="ARBA00023163"/>
    </source>
</evidence>
<dbReference type="AlphaFoldDB" id="A0A4Y1X1C4"/>
<reference evidence="6" key="1">
    <citation type="submission" date="2019-06" db="EMBL/GenBank/DDBJ databases">
        <title>Alistipes onderdonkii subsp. vulgaris subsp. nov., Alistipes dispar sp. nov. and Alistipes communis sp. nov., isolated from human faeces, and creation of Alistipes onderdonkii subsp. onderdonkii subsp. nov.</title>
        <authorList>
            <person name="Sakamoto M."/>
            <person name="Ikeyama N."/>
            <person name="Ogata Y."/>
            <person name="Suda W."/>
            <person name="Iino T."/>
            <person name="Hattori M."/>
            <person name="Ohkuma M."/>
        </authorList>
    </citation>
    <scope>NUCLEOTIDE SEQUENCE [LARGE SCALE GENOMIC DNA]</scope>
    <source>
        <strain evidence="6">5CPEGH6</strain>
    </source>
</reference>
<dbReference type="GO" id="GO:0003700">
    <property type="term" value="F:DNA-binding transcription factor activity"/>
    <property type="evidence" value="ECO:0007669"/>
    <property type="project" value="InterPro"/>
</dbReference>
<keyword evidence="1" id="KW-0805">Transcription regulation</keyword>
<dbReference type="PANTHER" id="PTHR43280:SF27">
    <property type="entry name" value="TRANSCRIPTIONAL REGULATOR MTLR"/>
    <property type="match status" value="1"/>
</dbReference>
<evidence type="ECO:0000259" key="4">
    <source>
        <dbReference type="PROSITE" id="PS01124"/>
    </source>
</evidence>
<dbReference type="PROSITE" id="PS01124">
    <property type="entry name" value="HTH_ARAC_FAMILY_2"/>
    <property type="match status" value="1"/>
</dbReference>